<protein>
    <recommendedName>
        <fullName evidence="15 16">Mannosyl-oligosaccharide glucosidase</fullName>
        <ecNumber evidence="12 16">3.2.1.106</ecNumber>
    </recommendedName>
</protein>
<feature type="domain" description="Glycosyl hydrolase family 63 C-terminal" evidence="17">
    <location>
        <begin position="278"/>
        <end position="765"/>
    </location>
</feature>
<dbReference type="GO" id="GO:0009311">
    <property type="term" value="P:oligosaccharide metabolic process"/>
    <property type="evidence" value="ECO:0007669"/>
    <property type="project" value="UniProtKB-UniRule"/>
</dbReference>
<evidence type="ECO:0000259" key="18">
    <source>
        <dbReference type="Pfam" id="PF16923"/>
    </source>
</evidence>
<keyword evidence="20" id="KW-1185">Reference proteome</keyword>
<evidence type="ECO:0000256" key="4">
    <source>
        <dbReference type="ARBA" id="ARBA00022692"/>
    </source>
</evidence>
<dbReference type="FunFam" id="2.70.98.110:FF:000001">
    <property type="entry name" value="Mannosyl-oligosaccharide glucosidase"/>
    <property type="match status" value="1"/>
</dbReference>
<dbReference type="InterPro" id="IPR012341">
    <property type="entry name" value="6hp_glycosidase-like_sf"/>
</dbReference>
<comment type="function">
    <text evidence="16">Cleaves the distal alpha 1,2-linked glucose residue from the Glc(3)Man(9)GlcNAc(2) oligosaccharide precursor.</text>
</comment>
<dbReference type="FunFam" id="1.50.10.10:FF:000009">
    <property type="entry name" value="mannosyl-oligosaccharide glucosidase"/>
    <property type="match status" value="1"/>
</dbReference>
<reference evidence="19" key="1">
    <citation type="thesis" date="2020" institute="ProQuest LLC" country="789 East Eisenhower Parkway, Ann Arbor, MI, USA">
        <title>Comparative Genomics and Chromosome Evolution.</title>
        <authorList>
            <person name="Mudd A.B."/>
        </authorList>
    </citation>
    <scope>NUCLEOTIDE SEQUENCE</scope>
    <source>
        <strain evidence="19">Female2</strain>
        <tissue evidence="19">Blood</tissue>
    </source>
</reference>
<comment type="caution">
    <text evidence="19">The sequence shown here is derived from an EMBL/GenBank/DDBJ whole genome shotgun (WGS) entry which is preliminary data.</text>
</comment>
<evidence type="ECO:0000256" key="9">
    <source>
        <dbReference type="ARBA" id="ARBA00023136"/>
    </source>
</evidence>
<dbReference type="EMBL" id="JAACNH010000714">
    <property type="protein sequence ID" value="KAG8430671.1"/>
    <property type="molecule type" value="Genomic_DNA"/>
</dbReference>
<dbReference type="Pfam" id="PF16923">
    <property type="entry name" value="Glyco_hydro_63N"/>
    <property type="match status" value="1"/>
</dbReference>
<comment type="similarity">
    <text evidence="3 16">Belongs to the glycosyl hydrolase 63 family.</text>
</comment>
<evidence type="ECO:0000256" key="16">
    <source>
        <dbReference type="RuleBase" id="RU368089"/>
    </source>
</evidence>
<name>A0A8T2IJE7_9PIPI</name>
<organism evidence="19 20">
    <name type="scientific">Hymenochirus boettgeri</name>
    <name type="common">Congo dwarf clawed frog</name>
    <dbReference type="NCBI Taxonomy" id="247094"/>
    <lineage>
        <taxon>Eukaryota</taxon>
        <taxon>Metazoa</taxon>
        <taxon>Chordata</taxon>
        <taxon>Craniata</taxon>
        <taxon>Vertebrata</taxon>
        <taxon>Euteleostomi</taxon>
        <taxon>Amphibia</taxon>
        <taxon>Batrachia</taxon>
        <taxon>Anura</taxon>
        <taxon>Pipoidea</taxon>
        <taxon>Pipidae</taxon>
        <taxon>Pipinae</taxon>
        <taxon>Hymenochirus</taxon>
    </lineage>
</organism>
<dbReference type="GO" id="GO:0006487">
    <property type="term" value="P:protein N-linked glycosylation"/>
    <property type="evidence" value="ECO:0007669"/>
    <property type="project" value="UniProtKB-UniRule"/>
</dbReference>
<dbReference type="GO" id="GO:0004573">
    <property type="term" value="F:Glc3Man9GlcNAc2 oligosaccharide glucosidase activity"/>
    <property type="evidence" value="ECO:0007669"/>
    <property type="project" value="UniProtKB-UniRule"/>
</dbReference>
<evidence type="ECO:0000256" key="12">
    <source>
        <dbReference type="ARBA" id="ARBA00038888"/>
    </source>
</evidence>
<dbReference type="OrthoDB" id="410058at2759"/>
<dbReference type="GO" id="GO:0005789">
    <property type="term" value="C:endoplasmic reticulum membrane"/>
    <property type="evidence" value="ECO:0007669"/>
    <property type="project" value="UniProtKB-SubCell"/>
</dbReference>
<dbReference type="AlphaFoldDB" id="A0A8T2IJE7"/>
<dbReference type="Proteomes" id="UP000812440">
    <property type="component" value="Unassembled WGS sequence"/>
</dbReference>
<evidence type="ECO:0000256" key="10">
    <source>
        <dbReference type="ARBA" id="ARBA00023180"/>
    </source>
</evidence>
<keyword evidence="5 16" id="KW-0378">Hydrolase</keyword>
<sequence length="767" mass="86950">MKWSLAVRVVTLHPSPPVLAPNSSSASLSPSMFWGSYRPQVYFGMKTRSPGSVVTGLMWLSQSSSPPSLRHTCEQGDGLAQYGWLMHDGENFGVQEIRDQGFTLTTEFAKRPGGDHGGDWSWRIKATPQESSPPGQLISLLFYVATDGQGTLTPHVEGKGHLTHVTGMSEELGTFTVHFPKAEAGGGHISYNYLNATCPGLHTLTDVVRNSLRDHFTHPTSGGSHNKRRYFGLDRYQAPGPPASHSQLLVHQITLYLPFQAEVLFESGTNYDRPDHLSGHSLSMALEGHRERMADRFTRVFRLGEKGFTPEQIAFAQAALSNMLGGMGYFYGSSMVQSPHNPEPVFYPAAPLYTAVPSRSFFPRGFLWDEGFHLLLIARWKPTLAWQSLAHWLDLMNADGWIPREQILGPEARSKVPDEFVIQKSENANPPTLFLALRQLLGSREAIGEGLQFLQRSWPRLKTWYDWYNATQAGPLPHTYRWRGRDKDTQQFLNPKTLTSGLDDYPRASHPSEDERHVDLRCWMALASEVMADMAEILGEDGQLYRDAHKILTDNSLLDRHHWSERLGAYADYGNHTQSTALEWVRPRAAPGQDPRTVPPPQLIRMVKKPPRLQYVSSLGYISLFPFLLQVLNPDAAHLGRLLDHIRDSDKLWTPFGIRSLSKSSPFYLQRNTEHDAPYWRGPIWINMNYLAARALYMYSQKEGPHRDRLVGLYRELRQNLVSNLYRQYKETGFLWEQYNDHTGRGQGCYPFTGWSALGVLVMAEEY</sequence>
<evidence type="ECO:0000256" key="5">
    <source>
        <dbReference type="ARBA" id="ARBA00022801"/>
    </source>
</evidence>
<evidence type="ECO:0000256" key="8">
    <source>
        <dbReference type="ARBA" id="ARBA00022989"/>
    </source>
</evidence>
<dbReference type="InterPro" id="IPR004888">
    <property type="entry name" value="Glycoside_hydrolase_63"/>
</dbReference>
<keyword evidence="6 16" id="KW-0256">Endoplasmic reticulum</keyword>
<evidence type="ECO:0000256" key="6">
    <source>
        <dbReference type="ARBA" id="ARBA00022824"/>
    </source>
</evidence>
<evidence type="ECO:0000256" key="3">
    <source>
        <dbReference type="ARBA" id="ARBA00010833"/>
    </source>
</evidence>
<dbReference type="Gene3D" id="1.50.10.10">
    <property type="match status" value="1"/>
</dbReference>
<proteinExistence type="inferred from homology"/>
<keyword evidence="9" id="KW-0472">Membrane</keyword>
<accession>A0A8T2IJE7</accession>
<comment type="pathway">
    <text evidence="2">Glycan metabolism; N-glycan degradation.</text>
</comment>
<dbReference type="SUPFAM" id="SSF48208">
    <property type="entry name" value="Six-hairpin glycosidases"/>
    <property type="match status" value="1"/>
</dbReference>
<dbReference type="EC" id="3.2.1.106" evidence="12 16"/>
<gene>
    <name evidence="19" type="ORF">GDO86_020178</name>
</gene>
<dbReference type="Gene3D" id="2.70.98.110">
    <property type="entry name" value="Glycosyl hydrolase family 63, N-terminal domain"/>
    <property type="match status" value="1"/>
</dbReference>
<evidence type="ECO:0000256" key="15">
    <source>
        <dbReference type="ARBA" id="ARBA00073940"/>
    </source>
</evidence>
<dbReference type="Pfam" id="PF03200">
    <property type="entry name" value="Glyco_hydro_63"/>
    <property type="match status" value="1"/>
</dbReference>
<dbReference type="InterPro" id="IPR031335">
    <property type="entry name" value="Glyco_hydro_63_C"/>
</dbReference>
<comment type="catalytic activity">
    <reaction evidence="13">
        <text>N(4)-(alpha-D-Glc-(1-&gt;2)-alpha-D-Glc-(1-&gt;3)-alpha-D-Glc-(1-&gt;3)-alpha-D-Man-(1-&gt;2)-alpha-D-Man-(1-&gt;2)-alpha-D-Man-(1-&gt;3)-[alpha-D-Man-(1-&gt;2)-alpha-D-Man-(1-&gt;3)-[alpha-D-Man-(1-&gt;2)-alpha-D-Man-(1-&gt;6)]-alpha-D-Man-(1-&gt;6)]-beta-D-Man-(1-&gt;4)-beta-D-GlcNAc-(1-&gt;4)-beta-D-GlcNAc)-L-asparaginyl-[protein] + H2O = N(4)-(alpha-D-Glc-(1-&gt;3)-alpha-D-Glc-(1-&gt;3)-alpha-D-Man-(1-&gt;2)-alpha-D-Man-(1-&gt;2)-alpha-D-Man-(1-&gt;3)-[alpha-D-Man-(1-&gt;2)-alpha-D-Man-(1-&gt;3)-[alpha-D-Man-(1-&gt;2)-alpha-D-Man-(1-&gt;6)]-alpha-D-Man-(1-&gt;6)]-beta-D-Man-(1-&gt;4)-beta-D-GlcNAc-(1-&gt;4)-beta-D-GlcNAc)-L-asparaginyl-[protein] + beta-D-glucose</text>
        <dbReference type="Rhea" id="RHEA:55988"/>
        <dbReference type="Rhea" id="RHEA-COMP:12806"/>
        <dbReference type="Rhea" id="RHEA-COMP:14355"/>
        <dbReference type="ChEBI" id="CHEBI:15377"/>
        <dbReference type="ChEBI" id="CHEBI:15903"/>
        <dbReference type="ChEBI" id="CHEBI:59082"/>
        <dbReference type="ChEBI" id="CHEBI:132537"/>
        <dbReference type="EC" id="3.2.1.106"/>
    </reaction>
    <physiologicalReaction direction="left-to-right" evidence="13">
        <dbReference type="Rhea" id="RHEA:55989"/>
    </physiologicalReaction>
</comment>
<dbReference type="InterPro" id="IPR008928">
    <property type="entry name" value="6-hairpin_glycosidase_sf"/>
</dbReference>
<keyword evidence="11 16" id="KW-0326">Glycosidase</keyword>
<keyword evidence="10" id="KW-0325">Glycoprotein</keyword>
<dbReference type="InterPro" id="IPR031631">
    <property type="entry name" value="Glyco_hydro_63N"/>
</dbReference>
<evidence type="ECO:0000313" key="19">
    <source>
        <dbReference type="EMBL" id="KAG8430671.1"/>
    </source>
</evidence>
<keyword evidence="4" id="KW-0812">Transmembrane</keyword>
<evidence type="ECO:0000256" key="7">
    <source>
        <dbReference type="ARBA" id="ARBA00022968"/>
    </source>
</evidence>
<evidence type="ECO:0000313" key="20">
    <source>
        <dbReference type="Proteomes" id="UP000812440"/>
    </source>
</evidence>
<evidence type="ECO:0000256" key="2">
    <source>
        <dbReference type="ARBA" id="ARBA00004740"/>
    </source>
</evidence>
<comment type="subcellular location">
    <subcellularLocation>
        <location evidence="1 16">Endoplasmic reticulum membrane</location>
        <topology evidence="1 16">Single-pass type II membrane protein</topology>
    </subcellularLocation>
</comment>
<evidence type="ECO:0000256" key="13">
    <source>
        <dbReference type="ARBA" id="ARBA00052596"/>
    </source>
</evidence>
<keyword evidence="7" id="KW-0735">Signal-anchor</keyword>
<dbReference type="PANTHER" id="PTHR10412">
    <property type="entry name" value="MANNOSYL-OLIGOSACCHARIDE GLUCOSIDASE"/>
    <property type="match status" value="1"/>
</dbReference>
<keyword evidence="8" id="KW-1133">Transmembrane helix</keyword>
<dbReference type="PANTHER" id="PTHR10412:SF11">
    <property type="entry name" value="MANNOSYL-OLIGOSACCHARIDE GLUCOSIDASE"/>
    <property type="match status" value="1"/>
</dbReference>
<evidence type="ECO:0000256" key="11">
    <source>
        <dbReference type="ARBA" id="ARBA00023295"/>
    </source>
</evidence>
<feature type="domain" description="Glycosyl hydrolase family 63 N-terminal" evidence="18">
    <location>
        <begin position="31"/>
        <end position="185"/>
    </location>
</feature>
<evidence type="ECO:0000256" key="1">
    <source>
        <dbReference type="ARBA" id="ARBA00004648"/>
    </source>
</evidence>
<comment type="function">
    <text evidence="14">In the context of N-glycan degradation, cleaves the distal alpha 1,2-linked glucose residue from the Glc(3)Man(9)GlcNAc(2) oligosaccharide precursor in a highly specific manner.</text>
</comment>
<dbReference type="InterPro" id="IPR038518">
    <property type="entry name" value="Glyco_hydro_63N_sf"/>
</dbReference>
<evidence type="ECO:0000259" key="17">
    <source>
        <dbReference type="Pfam" id="PF03200"/>
    </source>
</evidence>
<evidence type="ECO:0000256" key="14">
    <source>
        <dbReference type="ARBA" id="ARBA00054325"/>
    </source>
</evidence>